<evidence type="ECO:0000256" key="2">
    <source>
        <dbReference type="ARBA" id="ARBA00023002"/>
    </source>
</evidence>
<dbReference type="OrthoDB" id="440325at2759"/>
<evidence type="ECO:0000313" key="6">
    <source>
        <dbReference type="RefSeq" id="XP_033584980.1"/>
    </source>
</evidence>
<dbReference type="GeneID" id="54459605"/>
<dbReference type="Gene3D" id="3.40.605.10">
    <property type="entry name" value="Aldehyde Dehydrogenase, Chain A, domain 1"/>
    <property type="match status" value="1"/>
</dbReference>
<dbReference type="GO" id="GO:0005737">
    <property type="term" value="C:cytoplasm"/>
    <property type="evidence" value="ECO:0007669"/>
    <property type="project" value="TreeGrafter"/>
</dbReference>
<dbReference type="PANTHER" id="PTHR43570">
    <property type="entry name" value="ALDEHYDE DEHYDROGENASE"/>
    <property type="match status" value="1"/>
</dbReference>
<evidence type="ECO:0000313" key="5">
    <source>
        <dbReference type="Proteomes" id="UP000504636"/>
    </source>
</evidence>
<keyword evidence="2" id="KW-0560">Oxidoreductase</keyword>
<dbReference type="Gene3D" id="3.40.309.10">
    <property type="entry name" value="Aldehyde Dehydrogenase, Chain A, domain 2"/>
    <property type="match status" value="1"/>
</dbReference>
<dbReference type="AlphaFoldDB" id="A0A6A6ZAG3"/>
<organism evidence="4">
    <name type="scientific">Mytilinidion resinicola</name>
    <dbReference type="NCBI Taxonomy" id="574789"/>
    <lineage>
        <taxon>Eukaryota</taxon>
        <taxon>Fungi</taxon>
        <taxon>Dikarya</taxon>
        <taxon>Ascomycota</taxon>
        <taxon>Pezizomycotina</taxon>
        <taxon>Dothideomycetes</taxon>
        <taxon>Pleosporomycetidae</taxon>
        <taxon>Mytilinidiales</taxon>
        <taxon>Mytilinidiaceae</taxon>
        <taxon>Mytilinidion</taxon>
    </lineage>
</organism>
<evidence type="ECO:0000259" key="3">
    <source>
        <dbReference type="Pfam" id="PF00171"/>
    </source>
</evidence>
<accession>A0A6A6ZAG3</accession>
<dbReference type="InterPro" id="IPR012394">
    <property type="entry name" value="Aldehyde_DH_NAD(P)"/>
</dbReference>
<dbReference type="SUPFAM" id="SSF53720">
    <property type="entry name" value="ALDH-like"/>
    <property type="match status" value="1"/>
</dbReference>
<dbReference type="GO" id="GO:0006081">
    <property type="term" value="P:aldehyde metabolic process"/>
    <property type="evidence" value="ECO:0007669"/>
    <property type="project" value="InterPro"/>
</dbReference>
<dbReference type="InterPro" id="IPR016161">
    <property type="entry name" value="Ald_DH/histidinol_DH"/>
</dbReference>
<protein>
    <submittedName>
        <fullName evidence="4 6">ALDH-like protein</fullName>
    </submittedName>
</protein>
<name>A0A6A6ZAG3_9PEZI</name>
<reference evidence="4 6" key="1">
    <citation type="journal article" date="2020" name="Stud. Mycol.">
        <title>101 Dothideomycetes genomes: a test case for predicting lifestyles and emergence of pathogens.</title>
        <authorList>
            <person name="Haridas S."/>
            <person name="Albert R."/>
            <person name="Binder M."/>
            <person name="Bloem J."/>
            <person name="Labutti K."/>
            <person name="Salamov A."/>
            <person name="Andreopoulos B."/>
            <person name="Baker S."/>
            <person name="Barry K."/>
            <person name="Bills G."/>
            <person name="Bluhm B."/>
            <person name="Cannon C."/>
            <person name="Castanera R."/>
            <person name="Culley D."/>
            <person name="Daum C."/>
            <person name="Ezra D."/>
            <person name="Gonzalez J."/>
            <person name="Henrissat B."/>
            <person name="Kuo A."/>
            <person name="Liang C."/>
            <person name="Lipzen A."/>
            <person name="Lutzoni F."/>
            <person name="Magnuson J."/>
            <person name="Mondo S."/>
            <person name="Nolan M."/>
            <person name="Ohm R."/>
            <person name="Pangilinan J."/>
            <person name="Park H.-J."/>
            <person name="Ramirez L."/>
            <person name="Alfaro M."/>
            <person name="Sun H."/>
            <person name="Tritt A."/>
            <person name="Yoshinaga Y."/>
            <person name="Zwiers L.-H."/>
            <person name="Turgeon B."/>
            <person name="Goodwin S."/>
            <person name="Spatafora J."/>
            <person name="Crous P."/>
            <person name="Grigoriev I."/>
        </authorList>
    </citation>
    <scope>NUCLEOTIDE SEQUENCE</scope>
    <source>
        <strain evidence="4 6">CBS 304.34</strain>
    </source>
</reference>
<keyword evidence="5" id="KW-1185">Reference proteome</keyword>
<feature type="domain" description="Aldehyde dehydrogenase" evidence="3">
    <location>
        <begin position="2"/>
        <end position="124"/>
    </location>
</feature>
<dbReference type="Proteomes" id="UP000504636">
    <property type="component" value="Unplaced"/>
</dbReference>
<reference evidence="6" key="3">
    <citation type="submission" date="2025-04" db="UniProtKB">
        <authorList>
            <consortium name="RefSeq"/>
        </authorList>
    </citation>
    <scope>IDENTIFICATION</scope>
    <source>
        <strain evidence="6">CBS 304.34</strain>
    </source>
</reference>
<comment type="similarity">
    <text evidence="1">Belongs to the aldehyde dehydrogenase family.</text>
</comment>
<dbReference type="Pfam" id="PF00171">
    <property type="entry name" value="Aldedh"/>
    <property type="match status" value="1"/>
</dbReference>
<sequence length="202" mass="21968">MVYGGKRIRATRFLEPTVVADLAIKDPLLSTELFAPVLLIITASVPDAVAHIYTKPPPLAFYASTNFSSVSKHILNITLSGGASINDAMIHVSLANALIGGVGESGHGAYHDVYRVNAFSHLRIVVALPTWMDRLMSGRYPPYNMSQLKMMMKGLGVPDTPSFKRSEGVVDQAEKRFRARSTLATFLVLILARCPVPGPSSW</sequence>
<dbReference type="InterPro" id="IPR016163">
    <property type="entry name" value="Ald_DH_C"/>
</dbReference>
<dbReference type="PANTHER" id="PTHR43570:SF16">
    <property type="entry name" value="ALDEHYDE DEHYDROGENASE TYPE III, ISOFORM Q"/>
    <property type="match status" value="1"/>
</dbReference>
<dbReference type="RefSeq" id="XP_033584980.1">
    <property type="nucleotide sequence ID" value="XM_033718712.1"/>
</dbReference>
<dbReference type="GO" id="GO:0004029">
    <property type="term" value="F:aldehyde dehydrogenase (NAD+) activity"/>
    <property type="evidence" value="ECO:0007669"/>
    <property type="project" value="TreeGrafter"/>
</dbReference>
<reference evidence="6" key="2">
    <citation type="submission" date="2020-04" db="EMBL/GenBank/DDBJ databases">
        <authorList>
            <consortium name="NCBI Genome Project"/>
        </authorList>
    </citation>
    <scope>NUCLEOTIDE SEQUENCE</scope>
    <source>
        <strain evidence="6">CBS 304.34</strain>
    </source>
</reference>
<evidence type="ECO:0000256" key="1">
    <source>
        <dbReference type="ARBA" id="ARBA00009986"/>
    </source>
</evidence>
<dbReference type="InterPro" id="IPR015590">
    <property type="entry name" value="Aldehyde_DH_dom"/>
</dbReference>
<dbReference type="InterPro" id="IPR016162">
    <property type="entry name" value="Ald_DH_N"/>
</dbReference>
<evidence type="ECO:0000313" key="4">
    <source>
        <dbReference type="EMBL" id="KAF2818016.1"/>
    </source>
</evidence>
<gene>
    <name evidence="4 6" type="ORF">BDZ99DRAFT_457566</name>
</gene>
<proteinExistence type="inferred from homology"/>
<dbReference type="EMBL" id="MU003692">
    <property type="protein sequence ID" value="KAF2818016.1"/>
    <property type="molecule type" value="Genomic_DNA"/>
</dbReference>